<feature type="domain" description="Methylamine utilisation protein MauE" evidence="9">
    <location>
        <begin position="14"/>
        <end position="129"/>
    </location>
</feature>
<evidence type="ECO:0000313" key="10">
    <source>
        <dbReference type="EMBL" id="VBB16935.1"/>
    </source>
</evidence>
<organism evidence="10 11">
    <name type="scientific">Burkholderia stabilis</name>
    <dbReference type="NCBI Taxonomy" id="95485"/>
    <lineage>
        <taxon>Bacteria</taxon>
        <taxon>Pseudomonadati</taxon>
        <taxon>Pseudomonadota</taxon>
        <taxon>Betaproteobacteria</taxon>
        <taxon>Burkholderiales</taxon>
        <taxon>Burkholderiaceae</taxon>
        <taxon>Burkholderia</taxon>
        <taxon>Burkholderia cepacia complex</taxon>
    </lineage>
</organism>
<dbReference type="GO" id="GO:0030416">
    <property type="term" value="P:methylamine metabolic process"/>
    <property type="evidence" value="ECO:0007669"/>
    <property type="project" value="InterPro"/>
</dbReference>
<evidence type="ECO:0000256" key="5">
    <source>
        <dbReference type="ARBA" id="ARBA00022692"/>
    </source>
</evidence>
<evidence type="ECO:0000256" key="3">
    <source>
        <dbReference type="ARBA" id="ARBA00004856"/>
    </source>
</evidence>
<protein>
    <recommendedName>
        <fullName evidence="4">Methylamine utilization protein MauE</fullName>
    </recommendedName>
</protein>
<comment type="function">
    <text evidence="1">May be specifically involved in the processing, transport, and/or maturation of the MADH beta-subunit.</text>
</comment>
<keyword evidence="6 8" id="KW-1133">Transmembrane helix</keyword>
<dbReference type="InterPro" id="IPR009908">
    <property type="entry name" value="Methylamine_util_MauE"/>
</dbReference>
<dbReference type="Pfam" id="PF07291">
    <property type="entry name" value="MauE"/>
    <property type="match status" value="1"/>
</dbReference>
<accession>A0AAJ5NED7</accession>
<sequence length="182" mass="18688">MGSIDPVIHAAGLAASAAVFGIAAWRKWRRLPAFEAAFAAYGLLPARAAPLVPLAETAGVIGLLYGPTRVAAALGLEGLLVLFVVALIVNLRRGNDAIACGCGGFAGAANDDATGIGYRHVARAAAIGLIPLPVLFAPGERTLLATDYATVAFATLFVLALVHTVDFLFAQAADLDRGRVKP</sequence>
<dbReference type="GO" id="GO:0016020">
    <property type="term" value="C:membrane"/>
    <property type="evidence" value="ECO:0007669"/>
    <property type="project" value="UniProtKB-SubCell"/>
</dbReference>
<evidence type="ECO:0000256" key="6">
    <source>
        <dbReference type="ARBA" id="ARBA00022989"/>
    </source>
</evidence>
<name>A0AAJ5NED7_9BURK</name>
<feature type="transmembrane region" description="Helical" evidence="8">
    <location>
        <begin position="6"/>
        <end position="25"/>
    </location>
</feature>
<evidence type="ECO:0000313" key="11">
    <source>
        <dbReference type="Proteomes" id="UP000268684"/>
    </source>
</evidence>
<feature type="transmembrane region" description="Helical" evidence="8">
    <location>
        <begin position="151"/>
        <end position="169"/>
    </location>
</feature>
<evidence type="ECO:0000256" key="8">
    <source>
        <dbReference type="SAM" id="Phobius"/>
    </source>
</evidence>
<evidence type="ECO:0000259" key="9">
    <source>
        <dbReference type="Pfam" id="PF07291"/>
    </source>
</evidence>
<feature type="transmembrane region" description="Helical" evidence="8">
    <location>
        <begin position="121"/>
        <end position="139"/>
    </location>
</feature>
<dbReference type="AlphaFoldDB" id="A0AAJ5NED7"/>
<gene>
    <name evidence="10" type="ORF">BSTAB16_7142</name>
</gene>
<evidence type="ECO:0000256" key="1">
    <source>
        <dbReference type="ARBA" id="ARBA00003475"/>
    </source>
</evidence>
<dbReference type="EMBL" id="LR025744">
    <property type="protein sequence ID" value="VBB16935.1"/>
    <property type="molecule type" value="Genomic_DNA"/>
</dbReference>
<keyword evidence="11" id="KW-1185">Reference proteome</keyword>
<keyword evidence="5 8" id="KW-0812">Transmembrane</keyword>
<dbReference type="Proteomes" id="UP000268684">
    <property type="component" value="Chromosome III"/>
</dbReference>
<evidence type="ECO:0000256" key="7">
    <source>
        <dbReference type="ARBA" id="ARBA00023136"/>
    </source>
</evidence>
<comment type="subcellular location">
    <subcellularLocation>
        <location evidence="2">Membrane</location>
        <topology evidence="2">Multi-pass membrane protein</topology>
    </subcellularLocation>
</comment>
<reference evidence="10 11" key="1">
    <citation type="submission" date="2017-11" db="EMBL/GenBank/DDBJ databases">
        <authorList>
            <person name="Seth-Smith MB H."/>
        </authorList>
    </citation>
    <scope>NUCLEOTIDE SEQUENCE [LARGE SCALE GENOMIC DNA]</scope>
    <source>
        <strain evidence="10">E</strain>
    </source>
</reference>
<comment type="pathway">
    <text evidence="3">One-carbon metabolism; methylamine degradation.</text>
</comment>
<dbReference type="GeneID" id="71059542"/>
<keyword evidence="7 8" id="KW-0472">Membrane</keyword>
<proteinExistence type="predicted"/>
<feature type="transmembrane region" description="Helical" evidence="8">
    <location>
        <begin position="70"/>
        <end position="89"/>
    </location>
</feature>
<evidence type="ECO:0000256" key="4">
    <source>
        <dbReference type="ARBA" id="ARBA00019078"/>
    </source>
</evidence>
<dbReference type="RefSeq" id="WP_122173393.1">
    <property type="nucleotide sequence ID" value="NZ_CADFEQ010000026.1"/>
</dbReference>
<evidence type="ECO:0000256" key="2">
    <source>
        <dbReference type="ARBA" id="ARBA00004141"/>
    </source>
</evidence>